<evidence type="ECO:0000313" key="2">
    <source>
        <dbReference type="EMBL" id="GAA0360673.1"/>
    </source>
</evidence>
<dbReference type="RefSeq" id="WP_344119949.1">
    <property type="nucleotide sequence ID" value="NZ_BAAABW010000024.1"/>
</dbReference>
<accession>A0ABP3H2D6</accession>
<reference evidence="3" key="1">
    <citation type="journal article" date="2019" name="Int. J. Syst. Evol. Microbiol.">
        <title>The Global Catalogue of Microorganisms (GCM) 10K type strain sequencing project: providing services to taxonomists for standard genome sequencing and annotation.</title>
        <authorList>
            <consortium name="The Broad Institute Genomics Platform"/>
            <consortium name="The Broad Institute Genome Sequencing Center for Infectious Disease"/>
            <person name="Wu L."/>
            <person name="Ma J."/>
        </authorList>
    </citation>
    <scope>NUCLEOTIDE SEQUENCE [LARGE SCALE GENOMIC DNA]</scope>
    <source>
        <strain evidence="3">JCM 4565</strain>
    </source>
</reference>
<gene>
    <name evidence="2" type="ORF">GCM10010319_42660</name>
</gene>
<dbReference type="EMBL" id="BAAABW010000024">
    <property type="protein sequence ID" value="GAA0360673.1"/>
    <property type="molecule type" value="Genomic_DNA"/>
</dbReference>
<name>A0ABP3H2D6_9ACTN</name>
<dbReference type="InterPro" id="IPR007278">
    <property type="entry name" value="DUF397"/>
</dbReference>
<keyword evidence="3" id="KW-1185">Reference proteome</keyword>
<sequence>MTINESAWFKSSHSDTEGAECVEVAFPWLKSSHSGGAGGECVEIAASPHAVHIRDSKRTNGPQLAVPTTAWADFINHCR</sequence>
<dbReference type="Pfam" id="PF04149">
    <property type="entry name" value="DUF397"/>
    <property type="match status" value="2"/>
</dbReference>
<organism evidence="2 3">
    <name type="scientific">Streptomyces blastmyceticus</name>
    <dbReference type="NCBI Taxonomy" id="68180"/>
    <lineage>
        <taxon>Bacteria</taxon>
        <taxon>Bacillati</taxon>
        <taxon>Actinomycetota</taxon>
        <taxon>Actinomycetes</taxon>
        <taxon>Kitasatosporales</taxon>
        <taxon>Streptomycetaceae</taxon>
        <taxon>Streptomyces</taxon>
    </lineage>
</organism>
<dbReference type="Proteomes" id="UP001500063">
    <property type="component" value="Unassembled WGS sequence"/>
</dbReference>
<evidence type="ECO:0000313" key="3">
    <source>
        <dbReference type="Proteomes" id="UP001500063"/>
    </source>
</evidence>
<proteinExistence type="predicted"/>
<protein>
    <submittedName>
        <fullName evidence="2">DUF397 domain-containing protein</fullName>
    </submittedName>
</protein>
<comment type="caution">
    <text evidence="2">The sequence shown here is derived from an EMBL/GenBank/DDBJ whole genome shotgun (WGS) entry which is preliminary data.</text>
</comment>
<feature type="domain" description="DUF397" evidence="1">
    <location>
        <begin position="7"/>
        <end position="25"/>
    </location>
</feature>
<feature type="domain" description="DUF397" evidence="1">
    <location>
        <begin position="28"/>
        <end position="77"/>
    </location>
</feature>
<evidence type="ECO:0000259" key="1">
    <source>
        <dbReference type="Pfam" id="PF04149"/>
    </source>
</evidence>